<feature type="compositionally biased region" description="Polar residues" evidence="1">
    <location>
        <begin position="84"/>
        <end position="93"/>
    </location>
</feature>
<name>A0A195BW63_9HYME</name>
<evidence type="ECO:0000313" key="3">
    <source>
        <dbReference type="Proteomes" id="UP000078540"/>
    </source>
</evidence>
<protein>
    <submittedName>
        <fullName evidence="2">Uncharacterized protein</fullName>
    </submittedName>
</protein>
<accession>A0A195BW63</accession>
<dbReference type="Proteomes" id="UP000078540">
    <property type="component" value="Unassembled WGS sequence"/>
</dbReference>
<dbReference type="AlphaFoldDB" id="A0A195BW63"/>
<evidence type="ECO:0000256" key="1">
    <source>
        <dbReference type="SAM" id="MobiDB-lite"/>
    </source>
</evidence>
<evidence type="ECO:0000313" key="2">
    <source>
        <dbReference type="EMBL" id="KYM92208.1"/>
    </source>
</evidence>
<proteinExistence type="predicted"/>
<keyword evidence="3" id="KW-1185">Reference proteome</keyword>
<reference evidence="2 3" key="1">
    <citation type="submission" date="2015-09" db="EMBL/GenBank/DDBJ databases">
        <title>Atta colombica WGS genome.</title>
        <authorList>
            <person name="Nygaard S."/>
            <person name="Hu H."/>
            <person name="Boomsma J."/>
            <person name="Zhang G."/>
        </authorList>
    </citation>
    <scope>NUCLEOTIDE SEQUENCE [LARGE SCALE GENOMIC DNA]</scope>
    <source>
        <strain evidence="2">Treedump-2</strain>
        <tissue evidence="2">Whole body</tissue>
    </source>
</reference>
<feature type="compositionally biased region" description="Polar residues" evidence="1">
    <location>
        <begin position="42"/>
        <end position="51"/>
    </location>
</feature>
<feature type="compositionally biased region" description="Basic and acidic residues" evidence="1">
    <location>
        <begin position="62"/>
        <end position="78"/>
    </location>
</feature>
<dbReference type="EMBL" id="KQ976403">
    <property type="protein sequence ID" value="KYM92208.1"/>
    <property type="molecule type" value="Genomic_DNA"/>
</dbReference>
<sequence length="211" mass="24548">MEKYMDRIWRQRRDRKVQLHVPMFVGGFSLTNPQKRTHHRPNFSNGSSPDSGANKVKRRIEHRGDEKLGPVNLEEQRRGARGTQRMTKLTTRPSHSREFRSTRGENFWLTFQLICSHPIDVIWFEKSPLSPLSFLSFLDFSLFLCHFDHEKLRNMSTANITKGMCLSHMGNMCPTHTRANASRVCSTRSFATAIPLKLYARRVPMLNAFLE</sequence>
<feature type="region of interest" description="Disordered" evidence="1">
    <location>
        <begin position="29"/>
        <end position="97"/>
    </location>
</feature>
<gene>
    <name evidence="2" type="ORF">ALC53_01271</name>
</gene>
<organism evidence="2 3">
    <name type="scientific">Atta colombica</name>
    <dbReference type="NCBI Taxonomy" id="520822"/>
    <lineage>
        <taxon>Eukaryota</taxon>
        <taxon>Metazoa</taxon>
        <taxon>Ecdysozoa</taxon>
        <taxon>Arthropoda</taxon>
        <taxon>Hexapoda</taxon>
        <taxon>Insecta</taxon>
        <taxon>Pterygota</taxon>
        <taxon>Neoptera</taxon>
        <taxon>Endopterygota</taxon>
        <taxon>Hymenoptera</taxon>
        <taxon>Apocrita</taxon>
        <taxon>Aculeata</taxon>
        <taxon>Formicoidea</taxon>
        <taxon>Formicidae</taxon>
        <taxon>Myrmicinae</taxon>
        <taxon>Atta</taxon>
    </lineage>
</organism>